<dbReference type="KEGG" id="ahel:Q31a_58290"/>
<dbReference type="PANTHER" id="PTHR33408:SF4">
    <property type="entry name" value="TRANSPOSASE DDE DOMAIN-CONTAINING PROTEIN"/>
    <property type="match status" value="1"/>
</dbReference>
<evidence type="ECO:0000313" key="7">
    <source>
        <dbReference type="Proteomes" id="UP000318017"/>
    </source>
</evidence>
<sequence>MLSLEDMLPRDHRARIVWSFVKTLDLEPLYEKIVVTKSTVGRNSIAPEILVSLWLLATLDGIGTARELGRRCETDIAYLWTLGNVTVNYHTLSDFRVENGAFLEKTLVDTVASLVAQGLVPLETIAQDGMRVRASAGSSSFRRKPTLESLQQQAQAHVDRLKKESENESDRSDGDARRQAAVERASRERQERLDEALRQFEELSKQRESRRKGDGEKTRVSTTDPDARNMKMANGGFDPAFNVQFATDADSRVIVAVDVINSGTDSGQMAPMHEKVCSTYDKTPKTQLVDSAYATKGDVKTVESKGTEVVSTIPRGSVLESKGKDPHAQQPGESDEYTAFRARMAKEEYKELYKTRPSVAEFPNADCRNRNLRQFKVRGLVKVKAVALWHAVAFNFTRMVNLGALAS</sequence>
<dbReference type="KEGG" id="ahel:Q31a_30160"/>
<proteinExistence type="predicted"/>
<evidence type="ECO:0000259" key="3">
    <source>
        <dbReference type="Pfam" id="PF05598"/>
    </source>
</evidence>
<feature type="region of interest" description="Disordered" evidence="1">
    <location>
        <begin position="136"/>
        <end position="230"/>
    </location>
</feature>
<dbReference type="InterPro" id="IPR047629">
    <property type="entry name" value="IS1182_transpos"/>
</dbReference>
<evidence type="ECO:0000313" key="6">
    <source>
        <dbReference type="EMBL" id="QDV27898.1"/>
    </source>
</evidence>
<dbReference type="PANTHER" id="PTHR33408">
    <property type="entry name" value="TRANSPOSASE"/>
    <property type="match status" value="1"/>
</dbReference>
<dbReference type="Pfam" id="PF05598">
    <property type="entry name" value="DUF772"/>
    <property type="match status" value="1"/>
</dbReference>
<dbReference type="GO" id="GO:0004803">
    <property type="term" value="F:transposase activity"/>
    <property type="evidence" value="ECO:0007669"/>
    <property type="project" value="InterPro"/>
</dbReference>
<dbReference type="InterPro" id="IPR002559">
    <property type="entry name" value="Transposase_11"/>
</dbReference>
<organism evidence="6 7">
    <name type="scientific">Aureliella helgolandensis</name>
    <dbReference type="NCBI Taxonomy" id="2527968"/>
    <lineage>
        <taxon>Bacteria</taxon>
        <taxon>Pseudomonadati</taxon>
        <taxon>Planctomycetota</taxon>
        <taxon>Planctomycetia</taxon>
        <taxon>Pirellulales</taxon>
        <taxon>Pirellulaceae</taxon>
        <taxon>Aureliella</taxon>
    </lineage>
</organism>
<dbReference type="EMBL" id="CP036298">
    <property type="protein sequence ID" value="QDV24695.1"/>
    <property type="molecule type" value="Genomic_DNA"/>
</dbReference>
<dbReference type="EMBL" id="CP036298">
    <property type="protein sequence ID" value="QDV27440.1"/>
    <property type="molecule type" value="Genomic_DNA"/>
</dbReference>
<reference evidence="6 7" key="1">
    <citation type="submission" date="2019-02" db="EMBL/GenBank/DDBJ databases">
        <title>Deep-cultivation of Planctomycetes and their phenomic and genomic characterization uncovers novel biology.</title>
        <authorList>
            <person name="Wiegand S."/>
            <person name="Jogler M."/>
            <person name="Boedeker C."/>
            <person name="Pinto D."/>
            <person name="Vollmers J."/>
            <person name="Rivas-Marin E."/>
            <person name="Kohn T."/>
            <person name="Peeters S.H."/>
            <person name="Heuer A."/>
            <person name="Rast P."/>
            <person name="Oberbeckmann S."/>
            <person name="Bunk B."/>
            <person name="Jeske O."/>
            <person name="Meyerdierks A."/>
            <person name="Storesund J.E."/>
            <person name="Kallscheuer N."/>
            <person name="Luecker S."/>
            <person name="Lage O.M."/>
            <person name="Pohl T."/>
            <person name="Merkel B.J."/>
            <person name="Hornburger P."/>
            <person name="Mueller R.-W."/>
            <person name="Bruemmer F."/>
            <person name="Labrenz M."/>
            <person name="Spormann A.M."/>
            <person name="Op den Camp H."/>
            <person name="Overmann J."/>
            <person name="Amann R."/>
            <person name="Jetten M.S.M."/>
            <person name="Mascher T."/>
            <person name="Medema M.H."/>
            <person name="Devos D.P."/>
            <person name="Kaster A.-K."/>
            <person name="Ovreas L."/>
            <person name="Rohde M."/>
            <person name="Galperin M.Y."/>
            <person name="Jogler C."/>
        </authorList>
    </citation>
    <scope>NUCLEOTIDE SEQUENCE [LARGE SCALE GENOMIC DNA]</scope>
    <source>
        <strain evidence="6 7">Q31a</strain>
    </source>
</reference>
<dbReference type="GO" id="GO:0003677">
    <property type="term" value="F:DNA binding"/>
    <property type="evidence" value="ECO:0007669"/>
    <property type="project" value="InterPro"/>
</dbReference>
<feature type="compositionally biased region" description="Basic and acidic residues" evidence="1">
    <location>
        <begin position="157"/>
        <end position="229"/>
    </location>
</feature>
<dbReference type="GO" id="GO:0006313">
    <property type="term" value="P:DNA transposition"/>
    <property type="evidence" value="ECO:0007669"/>
    <property type="project" value="InterPro"/>
</dbReference>
<dbReference type="KEGG" id="ahel:Q31a_62910"/>
<protein>
    <recommendedName>
        <fullName evidence="8">Transposase DDE domain protein</fullName>
    </recommendedName>
</protein>
<dbReference type="AlphaFoldDB" id="A0A518GH60"/>
<keyword evidence="7" id="KW-1185">Reference proteome</keyword>
<name>A0A518GH60_9BACT</name>
<dbReference type="Pfam" id="PF01609">
    <property type="entry name" value="DDE_Tnp_1"/>
    <property type="match status" value="1"/>
</dbReference>
<feature type="domain" description="Transposase IS4-like" evidence="2">
    <location>
        <begin position="221"/>
        <end position="396"/>
    </location>
</feature>
<dbReference type="NCBIfam" id="NF033551">
    <property type="entry name" value="transpos_IS1182"/>
    <property type="match status" value="1"/>
</dbReference>
<dbReference type="Proteomes" id="UP000318017">
    <property type="component" value="Chromosome"/>
</dbReference>
<evidence type="ECO:0000256" key="1">
    <source>
        <dbReference type="SAM" id="MobiDB-lite"/>
    </source>
</evidence>
<feature type="domain" description="Transposase InsH N-terminal" evidence="3">
    <location>
        <begin position="3"/>
        <end position="96"/>
    </location>
</feature>
<dbReference type="EMBL" id="CP036298">
    <property type="protein sequence ID" value="QDV27898.1"/>
    <property type="molecule type" value="Genomic_DNA"/>
</dbReference>
<evidence type="ECO:0000313" key="4">
    <source>
        <dbReference type="EMBL" id="QDV24695.1"/>
    </source>
</evidence>
<accession>A0A518GH60</accession>
<dbReference type="InterPro" id="IPR008490">
    <property type="entry name" value="Transposase_InsH_N"/>
</dbReference>
<evidence type="ECO:0008006" key="8">
    <source>
        <dbReference type="Google" id="ProtNLM"/>
    </source>
</evidence>
<gene>
    <name evidence="4" type="ORF">Q31a_30160</name>
    <name evidence="5" type="ORF">Q31a_58290</name>
    <name evidence="6" type="ORF">Q31a_62910</name>
</gene>
<evidence type="ECO:0000313" key="5">
    <source>
        <dbReference type="EMBL" id="QDV27440.1"/>
    </source>
</evidence>
<evidence type="ECO:0000259" key="2">
    <source>
        <dbReference type="Pfam" id="PF01609"/>
    </source>
</evidence>